<protein>
    <submittedName>
        <fullName evidence="2">PE family protein</fullName>
    </submittedName>
</protein>
<dbReference type="eggNOG" id="ENOG50348A2">
    <property type="taxonomic scope" value="Bacteria"/>
</dbReference>
<accession>A0A076EPD8</accession>
<evidence type="ECO:0000259" key="1">
    <source>
        <dbReference type="Pfam" id="PF00934"/>
    </source>
</evidence>
<dbReference type="RefSeq" id="WP_037228237.1">
    <property type="nucleotide sequence ID" value="NZ_CP008947.1"/>
</dbReference>
<feature type="domain" description="PE" evidence="1">
    <location>
        <begin position="4"/>
        <end position="92"/>
    </location>
</feature>
<dbReference type="SUPFAM" id="SSF140459">
    <property type="entry name" value="PE/PPE dimer-like"/>
    <property type="match status" value="1"/>
</dbReference>
<reference evidence="2 3" key="1">
    <citation type="submission" date="2014-07" db="EMBL/GenBank/DDBJ databases">
        <title>Genome Sequence of Rhodococcus opacus Strain R7, a Biodegrader of Mono- and Polycyclic Aromatic Hydrocarbons.</title>
        <authorList>
            <person name="Di Gennaro P."/>
            <person name="Zampolli J."/>
            <person name="Presti I."/>
            <person name="Cappelletti M."/>
            <person name="D'Ursi P."/>
            <person name="Orro A."/>
            <person name="Mezzelani A."/>
            <person name="Milanesi L."/>
        </authorList>
    </citation>
    <scope>NUCLEOTIDE SEQUENCE [LARGE SCALE GENOMIC DNA]</scope>
    <source>
        <strain evidence="2 3">R7</strain>
    </source>
</reference>
<dbReference type="EMBL" id="CP008947">
    <property type="protein sequence ID" value="AII07057.1"/>
    <property type="molecule type" value="Genomic_DNA"/>
</dbReference>
<organism evidence="2 3">
    <name type="scientific">Rhodococcus opacus</name>
    <name type="common">Nocardia opaca</name>
    <dbReference type="NCBI Taxonomy" id="37919"/>
    <lineage>
        <taxon>Bacteria</taxon>
        <taxon>Bacillati</taxon>
        <taxon>Actinomycetota</taxon>
        <taxon>Actinomycetes</taxon>
        <taxon>Mycobacteriales</taxon>
        <taxon>Nocardiaceae</taxon>
        <taxon>Rhodococcus</taxon>
    </lineage>
</organism>
<dbReference type="InterPro" id="IPR000084">
    <property type="entry name" value="PE-PGRS_N"/>
</dbReference>
<dbReference type="Gene3D" id="1.10.287.850">
    <property type="entry name" value="HP0062-like domain"/>
    <property type="match status" value="1"/>
</dbReference>
<sequence length="101" mass="10262">MPALHVAPEALVAAAVELDALAARLETAVALNSAAIRVLPSGSEEVSLHAAGYFNTVATTFTPAVAQGILEMRETANTLRTQAALYVAEDVALGATLAAGM</sequence>
<dbReference type="InterPro" id="IPR038332">
    <property type="entry name" value="PPE_sf"/>
</dbReference>
<evidence type="ECO:0000313" key="2">
    <source>
        <dbReference type="EMBL" id="AII07057.1"/>
    </source>
</evidence>
<gene>
    <name evidence="2" type="ORF">EP51_21345</name>
</gene>
<dbReference type="Pfam" id="PF00934">
    <property type="entry name" value="PE"/>
    <property type="match status" value="1"/>
</dbReference>
<name>A0A076EPD8_RHOOP</name>
<dbReference type="AlphaFoldDB" id="A0A076EPD8"/>
<proteinExistence type="predicted"/>
<dbReference type="Proteomes" id="UP000028488">
    <property type="component" value="Chromosome"/>
</dbReference>
<evidence type="ECO:0000313" key="3">
    <source>
        <dbReference type="Proteomes" id="UP000028488"/>
    </source>
</evidence>